<dbReference type="SUPFAM" id="SSF56672">
    <property type="entry name" value="DNA/RNA polymerases"/>
    <property type="match status" value="1"/>
</dbReference>
<evidence type="ECO:0000313" key="2">
    <source>
        <dbReference type="Proteomes" id="UP000504604"/>
    </source>
</evidence>
<dbReference type="AlphaFoldDB" id="A0A6I9V145"/>
<sequence length="263" mass="30482">MEQIMLQQRAKMQWIKDEDQCSRVFFCKIVQRCATRRILQINDEHGTTYLELGAVINEFVSFYQALLSGERRRQVIDIRYLRPWARHVLNEEEGLQLLTLVTVVDVKHAVFDIVEDKAPGPDGFSSDFCYNQARLPPRCALKVDIRKAYDTVEWDFLFAVLHLFGFPTTFIRWIEKCVTTPSFSVRLNGKPHGFFTGSRWLRQGDPLSPYLFVFIMELRSADDLLLLCKADMNSTGVFKQGLDLFASWSGLRLNVHKSHLIIS</sequence>
<dbReference type="GeneID" id="105179418"/>
<keyword evidence="2" id="KW-1185">Reference proteome</keyword>
<dbReference type="PANTHER" id="PTHR33116">
    <property type="entry name" value="REVERSE TRANSCRIPTASE ZINC-BINDING DOMAIN-CONTAINING PROTEIN-RELATED-RELATED"/>
    <property type="match status" value="1"/>
</dbReference>
<protein>
    <submittedName>
        <fullName evidence="3">Uncharacterized protein LOC105179418</fullName>
    </submittedName>
</protein>
<dbReference type="InParanoid" id="A0A6I9V145"/>
<dbReference type="OrthoDB" id="1932527at2759"/>
<accession>A0A6I9V145</accession>
<name>A0A6I9V145_SESIN</name>
<reference evidence="3" key="1">
    <citation type="submission" date="2025-08" db="UniProtKB">
        <authorList>
            <consortium name="RefSeq"/>
        </authorList>
    </citation>
    <scope>IDENTIFICATION</scope>
</reference>
<dbReference type="Pfam" id="PF00078">
    <property type="entry name" value="RVT_1"/>
    <property type="match status" value="1"/>
</dbReference>
<dbReference type="KEGG" id="sind:105179418"/>
<feature type="domain" description="Reverse transcriptase" evidence="1">
    <location>
        <begin position="137"/>
        <end position="261"/>
    </location>
</feature>
<dbReference type="InterPro" id="IPR043502">
    <property type="entry name" value="DNA/RNA_pol_sf"/>
</dbReference>
<dbReference type="InterPro" id="IPR000477">
    <property type="entry name" value="RT_dom"/>
</dbReference>
<evidence type="ECO:0000259" key="1">
    <source>
        <dbReference type="Pfam" id="PF00078"/>
    </source>
</evidence>
<evidence type="ECO:0000313" key="3">
    <source>
        <dbReference type="RefSeq" id="XP_011101341.1"/>
    </source>
</evidence>
<dbReference type="RefSeq" id="XP_011101341.1">
    <property type="nucleotide sequence ID" value="XM_011103039.1"/>
</dbReference>
<gene>
    <name evidence="3" type="primary">LOC105179418</name>
</gene>
<proteinExistence type="predicted"/>
<dbReference type="Proteomes" id="UP000504604">
    <property type="component" value="Unplaced"/>
</dbReference>
<dbReference type="PANTHER" id="PTHR33116:SF78">
    <property type="entry name" value="OS12G0587133 PROTEIN"/>
    <property type="match status" value="1"/>
</dbReference>
<organism evidence="2 3">
    <name type="scientific">Sesamum indicum</name>
    <name type="common">Oriental sesame</name>
    <name type="synonym">Sesamum orientale</name>
    <dbReference type="NCBI Taxonomy" id="4182"/>
    <lineage>
        <taxon>Eukaryota</taxon>
        <taxon>Viridiplantae</taxon>
        <taxon>Streptophyta</taxon>
        <taxon>Embryophyta</taxon>
        <taxon>Tracheophyta</taxon>
        <taxon>Spermatophyta</taxon>
        <taxon>Magnoliopsida</taxon>
        <taxon>eudicotyledons</taxon>
        <taxon>Gunneridae</taxon>
        <taxon>Pentapetalae</taxon>
        <taxon>asterids</taxon>
        <taxon>lamiids</taxon>
        <taxon>Lamiales</taxon>
        <taxon>Pedaliaceae</taxon>
        <taxon>Sesamum</taxon>
    </lineage>
</organism>